<evidence type="ECO:0000256" key="6">
    <source>
        <dbReference type="PROSITE-ProRule" id="PRU00152"/>
    </source>
</evidence>
<dbReference type="PANTHER" id="PTHR10877:SF194">
    <property type="entry name" value="LOCATION OF VULVA DEFECTIVE 1"/>
    <property type="match status" value="1"/>
</dbReference>
<feature type="transmembrane region" description="Helical" evidence="7">
    <location>
        <begin position="813"/>
        <end position="834"/>
    </location>
</feature>
<dbReference type="GO" id="GO:0050982">
    <property type="term" value="P:detection of mechanical stimulus"/>
    <property type="evidence" value="ECO:0007669"/>
    <property type="project" value="TreeGrafter"/>
</dbReference>
<proteinExistence type="inferred from homology"/>
<evidence type="ECO:0000259" key="9">
    <source>
        <dbReference type="PROSITE" id="PS51111"/>
    </source>
</evidence>
<evidence type="ECO:0000256" key="3">
    <source>
        <dbReference type="ARBA" id="ARBA00022692"/>
    </source>
</evidence>
<dbReference type="InterPro" id="IPR001024">
    <property type="entry name" value="PLAT/LH2_dom"/>
</dbReference>
<feature type="domain" description="REJ" evidence="9">
    <location>
        <begin position="1"/>
        <end position="344"/>
    </location>
</feature>
<evidence type="ECO:0000259" key="8">
    <source>
        <dbReference type="PROSITE" id="PS50095"/>
    </source>
</evidence>
<dbReference type="GO" id="GO:0005262">
    <property type="term" value="F:calcium channel activity"/>
    <property type="evidence" value="ECO:0007669"/>
    <property type="project" value="TreeGrafter"/>
</dbReference>
<evidence type="ECO:0000256" key="4">
    <source>
        <dbReference type="ARBA" id="ARBA00022989"/>
    </source>
</evidence>
<keyword evidence="10" id="KW-1185">Reference proteome</keyword>
<keyword evidence="3 7" id="KW-0812">Transmembrane</keyword>
<dbReference type="SUPFAM" id="SSF49723">
    <property type="entry name" value="Lipase/lipooxygenase domain (PLAT/LH2 domain)"/>
    <property type="match status" value="1"/>
</dbReference>
<evidence type="ECO:0000313" key="10">
    <source>
        <dbReference type="Proteomes" id="UP000515135"/>
    </source>
</evidence>
<dbReference type="InterPro" id="IPR002859">
    <property type="entry name" value="PKD/REJ-like"/>
</dbReference>
<feature type="transmembrane region" description="Helical" evidence="7">
    <location>
        <begin position="931"/>
        <end position="953"/>
    </location>
</feature>
<dbReference type="Pfam" id="PF01825">
    <property type="entry name" value="GPS"/>
    <property type="match status" value="1"/>
</dbReference>
<comment type="similarity">
    <text evidence="2">Belongs to the polycystin family.</text>
</comment>
<dbReference type="Gene3D" id="2.60.60.20">
    <property type="entry name" value="PLAT/LH2 domain"/>
    <property type="match status" value="1"/>
</dbReference>
<organism evidence="10 11">
    <name type="scientific">Branchiostoma belcheri</name>
    <name type="common">Amphioxus</name>
    <dbReference type="NCBI Taxonomy" id="7741"/>
    <lineage>
        <taxon>Eukaryota</taxon>
        <taxon>Metazoa</taxon>
        <taxon>Chordata</taxon>
        <taxon>Cephalochordata</taxon>
        <taxon>Leptocardii</taxon>
        <taxon>Amphioxiformes</taxon>
        <taxon>Branchiostomatidae</taxon>
        <taxon>Branchiostoma</taxon>
    </lineage>
</organism>
<keyword evidence="5 7" id="KW-0472">Membrane</keyword>
<comment type="subcellular location">
    <subcellularLocation>
        <location evidence="1">Membrane</location>
        <topology evidence="1">Multi-pass membrane protein</topology>
    </subcellularLocation>
</comment>
<dbReference type="PROSITE" id="PS50095">
    <property type="entry name" value="PLAT"/>
    <property type="match status" value="1"/>
</dbReference>
<evidence type="ECO:0000256" key="5">
    <source>
        <dbReference type="ARBA" id="ARBA00023136"/>
    </source>
</evidence>
<dbReference type="InterPro" id="IPR036392">
    <property type="entry name" value="PLAT/LH2_dom_sf"/>
</dbReference>
<sequence>METLFQVTCTGFLDVNLPLTYNFAAISGAATPKKAWEQGTMVYYGTDSTSSPLYLPVGDQDSDYVVTIAVQVTDSFGASTETTTNAMVLEREAKENVSTVLTTTESMVDRLLQAGNSQAAVRLLTSVSSTLDRDTAADQEDREQLRKAAITSLNRIPIPTLDSLQQTATAMAQLTGHDTELSKDAQDMAVSKLTEMTAFLRVKAEDGTASGQTVETAAQALLSGLANVVTAAARRTSTVHDHSTPKVSPWSSAVMKQSLQTISTVKQVVLATKVPGEAPKVLTTPSLAIMLLREECRDFRAGAYVQEDFGSLFSVPSTEDLFGNGTVQPDQVIDMHMSHFSNNPYQWATNVSLEDTVVSLEFTSEGQNIPVRNMSKAVDIIFPRDDSSDSWSTIRISGDVTEVQDVTVFNTTDMHENETFLLFLRPSNPDVELTMYLGEDQYPTSVDYTSKQSLPVVTNYTIEVAGNQNITADPYLWQLGILNSSSMYHLGIFYRDKGDLDLELLVFTSSCIYFDETTSAWQRDGCQLGPLTTPNRTHCICDHLTSFGSTFFSLPNDVALADGAEGVLIIPIAVASAFVLYIVVACWAYLKDKGDKVMVETMAVKECDPLDHYQYDVMVVTGFRRNAGTLADINIRLIGDNGESELHTISAPLTNRKVLQRGSFDSFLITTHDWLGEIKEIAIWINNTRKSQSWYLSRVLVRDLQTDQRWHFICNRWLTTDQDSQLEIHLAVAEKNELRQAGPLFVAKAVFGLHDDHLWFSVLTRPSRSSFTRVQRATCCLITLLCQMAAGIILQGTAGDSIIGELQLVWKQLIIGVESGLVAFAIGILITAFFKSTANTKERTEESHCCGRNDDVEKKAIKSIYSKDVVDVENRDAEKEEVELTDWHSAKGSVSGDDWQKRKNAKTKDGASCSCCCSTCCRLSSRRCSQLVWVLAFATCGAAAFIAISYGINFGQQEALSWLVSIGVAFLQDLLILQFIKIMVIAVVVSLCDKKYDEERWDPVLPEHLAAVESWTTATSAL</sequence>
<dbReference type="InterPro" id="IPR051223">
    <property type="entry name" value="Polycystin"/>
</dbReference>
<reference evidence="11" key="1">
    <citation type="submission" date="2025-08" db="UniProtKB">
        <authorList>
            <consortium name="RefSeq"/>
        </authorList>
    </citation>
    <scope>IDENTIFICATION</scope>
    <source>
        <tissue evidence="11">Gonad</tissue>
    </source>
</reference>
<feature type="transmembrane region" description="Helical" evidence="7">
    <location>
        <begin position="568"/>
        <end position="590"/>
    </location>
</feature>
<gene>
    <name evidence="11" type="primary">LOC109486041</name>
</gene>
<dbReference type="PANTHER" id="PTHR10877">
    <property type="entry name" value="POLYCYSTIN FAMILY MEMBER"/>
    <property type="match status" value="1"/>
</dbReference>
<evidence type="ECO:0000256" key="2">
    <source>
        <dbReference type="ARBA" id="ARBA00007200"/>
    </source>
</evidence>
<dbReference type="Pfam" id="PF01477">
    <property type="entry name" value="PLAT"/>
    <property type="match status" value="1"/>
</dbReference>
<dbReference type="OrthoDB" id="10264154at2759"/>
<evidence type="ECO:0000256" key="1">
    <source>
        <dbReference type="ARBA" id="ARBA00004141"/>
    </source>
</evidence>
<dbReference type="KEGG" id="bbel:109486041"/>
<evidence type="ECO:0000256" key="7">
    <source>
        <dbReference type="SAM" id="Phobius"/>
    </source>
</evidence>
<dbReference type="SMART" id="SM00308">
    <property type="entry name" value="LH2"/>
    <property type="match status" value="1"/>
</dbReference>
<keyword evidence="4 7" id="KW-1133">Transmembrane helix</keyword>
<feature type="transmembrane region" description="Helical" evidence="7">
    <location>
        <begin position="959"/>
        <end position="992"/>
    </location>
</feature>
<dbReference type="InterPro" id="IPR046338">
    <property type="entry name" value="GAIN_dom_sf"/>
</dbReference>
<protein>
    <submittedName>
        <fullName evidence="11">Polycystic kidney disease protein 1-like 2</fullName>
    </submittedName>
</protein>
<dbReference type="Proteomes" id="UP000515135">
    <property type="component" value="Unplaced"/>
</dbReference>
<dbReference type="InterPro" id="IPR014010">
    <property type="entry name" value="REJ_dom"/>
</dbReference>
<dbReference type="InterPro" id="IPR000203">
    <property type="entry name" value="GPS"/>
</dbReference>
<comment type="caution">
    <text evidence="6">Lacks conserved residue(s) required for the propagation of feature annotation.</text>
</comment>
<dbReference type="AlphaFoldDB" id="A0A6P5AQD6"/>
<accession>A0A6P5AQD6</accession>
<dbReference type="Pfam" id="PF02010">
    <property type="entry name" value="REJ"/>
    <property type="match status" value="1"/>
</dbReference>
<feature type="domain" description="PLAT" evidence="8">
    <location>
        <begin position="613"/>
        <end position="732"/>
    </location>
</feature>
<feature type="transmembrane region" description="Helical" evidence="7">
    <location>
        <begin position="774"/>
        <end position="793"/>
    </location>
</feature>
<dbReference type="GO" id="GO:0016020">
    <property type="term" value="C:membrane"/>
    <property type="evidence" value="ECO:0007669"/>
    <property type="project" value="UniProtKB-SubCell"/>
</dbReference>
<name>A0A6P5AQD6_BRABE</name>
<dbReference type="GeneID" id="109486041"/>
<dbReference type="SMART" id="SM00303">
    <property type="entry name" value="GPS"/>
    <property type="match status" value="1"/>
</dbReference>
<dbReference type="PROSITE" id="PS51111">
    <property type="entry name" value="REJ"/>
    <property type="match status" value="1"/>
</dbReference>
<dbReference type="RefSeq" id="XP_019645292.1">
    <property type="nucleotide sequence ID" value="XM_019789733.1"/>
</dbReference>
<evidence type="ECO:0000313" key="11">
    <source>
        <dbReference type="RefSeq" id="XP_019645292.1"/>
    </source>
</evidence>
<dbReference type="Gene3D" id="2.60.220.50">
    <property type="match status" value="1"/>
</dbReference>